<evidence type="ECO:0000256" key="10">
    <source>
        <dbReference type="ARBA" id="ARBA00022989"/>
    </source>
</evidence>
<dbReference type="GO" id="GO:0005886">
    <property type="term" value="C:plasma membrane"/>
    <property type="evidence" value="ECO:0007669"/>
    <property type="project" value="TreeGrafter"/>
</dbReference>
<feature type="transmembrane region" description="Helical" evidence="13">
    <location>
        <begin position="156"/>
        <end position="175"/>
    </location>
</feature>
<keyword evidence="6 13" id="KW-0812">Transmembrane</keyword>
<dbReference type="InterPro" id="IPR005467">
    <property type="entry name" value="His_kinase_dom"/>
</dbReference>
<keyword evidence="10 13" id="KW-1133">Transmembrane helix</keyword>
<dbReference type="InterPro" id="IPR003661">
    <property type="entry name" value="HisK_dim/P_dom"/>
</dbReference>
<dbReference type="Gene3D" id="1.10.287.130">
    <property type="match status" value="1"/>
</dbReference>
<dbReference type="SUPFAM" id="SSF47384">
    <property type="entry name" value="Homodimeric domain of signal transducing histidine kinase"/>
    <property type="match status" value="1"/>
</dbReference>
<evidence type="ECO:0000256" key="3">
    <source>
        <dbReference type="ARBA" id="ARBA00012438"/>
    </source>
</evidence>
<feature type="domain" description="Histidine kinase" evidence="14">
    <location>
        <begin position="236"/>
        <end position="449"/>
    </location>
</feature>
<dbReference type="Gene3D" id="3.30.565.10">
    <property type="entry name" value="Histidine kinase-like ATPase, C-terminal domain"/>
    <property type="match status" value="1"/>
</dbReference>
<dbReference type="EC" id="2.7.13.3" evidence="3"/>
<keyword evidence="12 13" id="KW-0472">Membrane</keyword>
<proteinExistence type="predicted"/>
<dbReference type="InterPro" id="IPR013727">
    <property type="entry name" value="2CSK_N"/>
</dbReference>
<comment type="catalytic activity">
    <reaction evidence="1">
        <text>ATP + protein L-histidine = ADP + protein N-phospho-L-histidine.</text>
        <dbReference type="EC" id="2.7.13.3"/>
    </reaction>
</comment>
<dbReference type="RefSeq" id="WP_051224618.1">
    <property type="nucleotide sequence ID" value="NZ_CADFGL010000001.1"/>
</dbReference>
<reference evidence="16 17" key="1">
    <citation type="submission" date="2020-04" db="EMBL/GenBank/DDBJ databases">
        <authorList>
            <person name="De Canck E."/>
        </authorList>
    </citation>
    <scope>NUCLEOTIDE SEQUENCE [LARGE SCALE GENOMIC DNA]</scope>
    <source>
        <strain evidence="16 17">LMG 22037</strain>
    </source>
</reference>
<dbReference type="PRINTS" id="PR00344">
    <property type="entry name" value="BCTRLSENSOR"/>
</dbReference>
<keyword evidence="4" id="KW-0597">Phosphoprotein</keyword>
<feature type="domain" description="HAMP" evidence="15">
    <location>
        <begin position="176"/>
        <end position="228"/>
    </location>
</feature>
<evidence type="ECO:0000259" key="14">
    <source>
        <dbReference type="PROSITE" id="PS50109"/>
    </source>
</evidence>
<dbReference type="Pfam" id="PF08521">
    <property type="entry name" value="2CSK_N"/>
    <property type="match status" value="1"/>
</dbReference>
<dbReference type="SMART" id="SM00388">
    <property type="entry name" value="HisKA"/>
    <property type="match status" value="1"/>
</dbReference>
<dbReference type="EMBL" id="CADIKB010000001">
    <property type="protein sequence ID" value="CAB3638196.1"/>
    <property type="molecule type" value="Genomic_DNA"/>
</dbReference>
<evidence type="ECO:0000256" key="7">
    <source>
        <dbReference type="ARBA" id="ARBA00022741"/>
    </source>
</evidence>
<evidence type="ECO:0000256" key="4">
    <source>
        <dbReference type="ARBA" id="ARBA00022553"/>
    </source>
</evidence>
<dbReference type="SUPFAM" id="SSF55874">
    <property type="entry name" value="ATPase domain of HSP90 chaperone/DNA topoisomerase II/histidine kinase"/>
    <property type="match status" value="1"/>
</dbReference>
<evidence type="ECO:0000256" key="13">
    <source>
        <dbReference type="SAM" id="Phobius"/>
    </source>
</evidence>
<dbReference type="PROSITE" id="PS50885">
    <property type="entry name" value="HAMP"/>
    <property type="match status" value="1"/>
</dbReference>
<dbReference type="Pfam" id="PF02518">
    <property type="entry name" value="HATPase_c"/>
    <property type="match status" value="1"/>
</dbReference>
<dbReference type="PANTHER" id="PTHR45436:SF14">
    <property type="entry name" value="SENSOR PROTEIN QSEC"/>
    <property type="match status" value="1"/>
</dbReference>
<evidence type="ECO:0000256" key="1">
    <source>
        <dbReference type="ARBA" id="ARBA00000085"/>
    </source>
</evidence>
<sequence>MMLPRSLQGRLLVLVTGVVAAVWLAASALTWHDARQEIDHLLDSHLAQAAALLVMQQAQAADDDEALDAPVLHPYAPKVVFQVFHNGQLGMHSANAPSRPMVPPRDRSESGFWTVQIDGKAWRVFATAGVQEDVEIYVGERIDSRTSILLAVMRSALWPMAVALPVLALVTWWAVRRGAAPLRDLGRMLARRDPLALDPVQMNRAPQEMQPMLDALNRLFDRIRAVLDAERRFTADAAHELRTPIAAIKAQAQVAMAEADDGLRRHALSGLLEGCERAVHLVDQLLLLSRLEAGALSDDSSAVDLGAVARKVVADIAPQSLGRSQRIGLDAPERCIVVGNEALLASLIRNLVDNAVRYSPVRARIEVSVRRRDGHVVLAVEDSGPGLPDDDLQRLGERFFRAGGSEQSGSGLGWSIVRRIANAHGAAIDVGRSRALGGLRVEVCWIATSQEEPKADPHAVMSNKS</sequence>
<dbReference type="InterPro" id="IPR036097">
    <property type="entry name" value="HisK_dim/P_sf"/>
</dbReference>
<comment type="subcellular location">
    <subcellularLocation>
        <location evidence="2">Membrane</location>
        <topology evidence="2">Multi-pass membrane protein</topology>
    </subcellularLocation>
</comment>
<protein>
    <recommendedName>
        <fullName evidence="3">histidine kinase</fullName>
        <ecNumber evidence="3">2.7.13.3</ecNumber>
    </recommendedName>
</protein>
<dbReference type="Proteomes" id="UP000494249">
    <property type="component" value="Unassembled WGS sequence"/>
</dbReference>
<keyword evidence="5 16" id="KW-0808">Transferase</keyword>
<evidence type="ECO:0000313" key="17">
    <source>
        <dbReference type="Proteomes" id="UP000494249"/>
    </source>
</evidence>
<dbReference type="SMART" id="SM00387">
    <property type="entry name" value="HATPase_c"/>
    <property type="match status" value="1"/>
</dbReference>
<evidence type="ECO:0000256" key="5">
    <source>
        <dbReference type="ARBA" id="ARBA00022679"/>
    </source>
</evidence>
<dbReference type="PROSITE" id="PS50109">
    <property type="entry name" value="HIS_KIN"/>
    <property type="match status" value="1"/>
</dbReference>
<keyword evidence="7" id="KW-0547">Nucleotide-binding</keyword>
<evidence type="ECO:0000256" key="11">
    <source>
        <dbReference type="ARBA" id="ARBA00023012"/>
    </source>
</evidence>
<dbReference type="CDD" id="cd00082">
    <property type="entry name" value="HisKA"/>
    <property type="match status" value="1"/>
</dbReference>
<dbReference type="InterPro" id="IPR003594">
    <property type="entry name" value="HATPase_dom"/>
</dbReference>
<dbReference type="GO" id="GO:0000155">
    <property type="term" value="F:phosphorelay sensor kinase activity"/>
    <property type="evidence" value="ECO:0007669"/>
    <property type="project" value="InterPro"/>
</dbReference>
<gene>
    <name evidence="16" type="primary">qseC_1</name>
    <name evidence="16" type="ORF">LMG22037_00045</name>
</gene>
<dbReference type="InterPro" id="IPR036890">
    <property type="entry name" value="HATPase_C_sf"/>
</dbReference>
<dbReference type="GO" id="GO:0005524">
    <property type="term" value="F:ATP binding"/>
    <property type="evidence" value="ECO:0007669"/>
    <property type="project" value="UniProtKB-KW"/>
</dbReference>
<dbReference type="InterPro" id="IPR004358">
    <property type="entry name" value="Sig_transdc_His_kin-like_C"/>
</dbReference>
<evidence type="ECO:0000259" key="15">
    <source>
        <dbReference type="PROSITE" id="PS50885"/>
    </source>
</evidence>
<dbReference type="PANTHER" id="PTHR45436">
    <property type="entry name" value="SENSOR HISTIDINE KINASE YKOH"/>
    <property type="match status" value="1"/>
</dbReference>
<keyword evidence="8" id="KW-0418">Kinase</keyword>
<evidence type="ECO:0000256" key="6">
    <source>
        <dbReference type="ARBA" id="ARBA00022692"/>
    </source>
</evidence>
<organism evidence="16 17">
    <name type="scientific">Paraburkholderia phenoliruptrix</name>
    <dbReference type="NCBI Taxonomy" id="252970"/>
    <lineage>
        <taxon>Bacteria</taxon>
        <taxon>Pseudomonadati</taxon>
        <taxon>Pseudomonadota</taxon>
        <taxon>Betaproteobacteria</taxon>
        <taxon>Burkholderiales</taxon>
        <taxon>Burkholderiaceae</taxon>
        <taxon>Paraburkholderia</taxon>
    </lineage>
</organism>
<keyword evidence="9" id="KW-0067">ATP-binding</keyword>
<name>A0A6J4ZNT3_9BURK</name>
<dbReference type="CDD" id="cd00075">
    <property type="entry name" value="HATPase"/>
    <property type="match status" value="1"/>
</dbReference>
<evidence type="ECO:0000256" key="9">
    <source>
        <dbReference type="ARBA" id="ARBA00022840"/>
    </source>
</evidence>
<dbReference type="Pfam" id="PF00512">
    <property type="entry name" value="HisKA"/>
    <property type="match status" value="1"/>
</dbReference>
<evidence type="ECO:0000256" key="8">
    <source>
        <dbReference type="ARBA" id="ARBA00022777"/>
    </source>
</evidence>
<dbReference type="InterPro" id="IPR003660">
    <property type="entry name" value="HAMP_dom"/>
</dbReference>
<accession>A0A6J4ZNT3</accession>
<dbReference type="AlphaFoldDB" id="A0A6J4ZNT3"/>
<evidence type="ECO:0000313" key="16">
    <source>
        <dbReference type="EMBL" id="CAB3638196.1"/>
    </source>
</evidence>
<evidence type="ECO:0000256" key="2">
    <source>
        <dbReference type="ARBA" id="ARBA00004141"/>
    </source>
</evidence>
<dbReference type="InterPro" id="IPR050428">
    <property type="entry name" value="TCS_sensor_his_kinase"/>
</dbReference>
<dbReference type="Gene3D" id="1.20.5.1040">
    <property type="entry name" value="Sensor protein qsec"/>
    <property type="match status" value="1"/>
</dbReference>
<evidence type="ECO:0000256" key="12">
    <source>
        <dbReference type="ARBA" id="ARBA00023136"/>
    </source>
</evidence>
<keyword evidence="11" id="KW-0902">Two-component regulatory system</keyword>